<protein>
    <submittedName>
        <fullName evidence="3">ATP-binding protein</fullName>
    </submittedName>
</protein>
<evidence type="ECO:0000313" key="3">
    <source>
        <dbReference type="EMBL" id="MDT0306910.1"/>
    </source>
</evidence>
<dbReference type="Pfam" id="PF13581">
    <property type="entry name" value="HATPase_c_2"/>
    <property type="match status" value="1"/>
</dbReference>
<evidence type="ECO:0000259" key="2">
    <source>
        <dbReference type="Pfam" id="PF13581"/>
    </source>
</evidence>
<dbReference type="EMBL" id="JAVREN010000008">
    <property type="protein sequence ID" value="MDT0306910.1"/>
    <property type="molecule type" value="Genomic_DNA"/>
</dbReference>
<keyword evidence="3" id="KW-0067">ATP-binding</keyword>
<dbReference type="InterPro" id="IPR003594">
    <property type="entry name" value="HATPase_dom"/>
</dbReference>
<reference evidence="4" key="1">
    <citation type="submission" date="2023-07" db="EMBL/GenBank/DDBJ databases">
        <title>30 novel species of actinomycetes from the DSMZ collection.</title>
        <authorList>
            <person name="Nouioui I."/>
        </authorList>
    </citation>
    <scope>NUCLEOTIDE SEQUENCE [LARGE SCALE GENOMIC DNA]</scope>
    <source>
        <strain evidence="4">DSM 44917</strain>
    </source>
</reference>
<evidence type="ECO:0000313" key="4">
    <source>
        <dbReference type="Proteomes" id="UP001183388"/>
    </source>
</evidence>
<keyword evidence="1" id="KW-0723">Serine/threonine-protein kinase</keyword>
<dbReference type="Proteomes" id="UP001183388">
    <property type="component" value="Unassembled WGS sequence"/>
</dbReference>
<dbReference type="RefSeq" id="WP_311629852.1">
    <property type="nucleotide sequence ID" value="NZ_JAVREN010000008.1"/>
</dbReference>
<dbReference type="Gene3D" id="3.30.565.10">
    <property type="entry name" value="Histidine kinase-like ATPase, C-terminal domain"/>
    <property type="match status" value="1"/>
</dbReference>
<keyword evidence="3" id="KW-0547">Nucleotide-binding</keyword>
<comment type="caution">
    <text evidence="3">The sequence shown here is derived from an EMBL/GenBank/DDBJ whole genome shotgun (WGS) entry which is preliminary data.</text>
</comment>
<dbReference type="CDD" id="cd16936">
    <property type="entry name" value="HATPase_RsbW-like"/>
    <property type="match status" value="1"/>
</dbReference>
<dbReference type="PANTHER" id="PTHR35526">
    <property type="entry name" value="ANTI-SIGMA-F FACTOR RSBW-RELATED"/>
    <property type="match status" value="1"/>
</dbReference>
<evidence type="ECO:0000256" key="1">
    <source>
        <dbReference type="ARBA" id="ARBA00022527"/>
    </source>
</evidence>
<proteinExistence type="predicted"/>
<keyword evidence="1" id="KW-0808">Transferase</keyword>
<dbReference type="InterPro" id="IPR036890">
    <property type="entry name" value="HATPase_C_sf"/>
</dbReference>
<gene>
    <name evidence="3" type="ORF">RM780_08025</name>
</gene>
<accession>A0ABU2L5S1</accession>
<sequence>MRYRRYRPSAGAARRTARELARQWGVGCLAEDLALVVSELVTNAIVHGRAPAGSRVVVTYRLRDDDVLHVDVRDFATGLPATGPRPACDEGGRGLPIVDALTDRWGVLPHVVGKSLWFEMSVPPAAPGAGHPG</sequence>
<organism evidence="3 4">
    <name type="scientific">Streptomyces boetiae</name>
    <dbReference type="NCBI Taxonomy" id="3075541"/>
    <lineage>
        <taxon>Bacteria</taxon>
        <taxon>Bacillati</taxon>
        <taxon>Actinomycetota</taxon>
        <taxon>Actinomycetes</taxon>
        <taxon>Kitasatosporales</taxon>
        <taxon>Streptomycetaceae</taxon>
        <taxon>Streptomyces</taxon>
    </lineage>
</organism>
<dbReference type="SUPFAM" id="SSF55874">
    <property type="entry name" value="ATPase domain of HSP90 chaperone/DNA topoisomerase II/histidine kinase"/>
    <property type="match status" value="1"/>
</dbReference>
<dbReference type="GO" id="GO:0005524">
    <property type="term" value="F:ATP binding"/>
    <property type="evidence" value="ECO:0007669"/>
    <property type="project" value="UniProtKB-KW"/>
</dbReference>
<name>A0ABU2L5S1_9ACTN</name>
<feature type="domain" description="Histidine kinase/HSP90-like ATPase" evidence="2">
    <location>
        <begin position="11"/>
        <end position="105"/>
    </location>
</feature>
<dbReference type="PANTHER" id="PTHR35526:SF3">
    <property type="entry name" value="ANTI-SIGMA-F FACTOR RSBW"/>
    <property type="match status" value="1"/>
</dbReference>
<keyword evidence="1" id="KW-0418">Kinase</keyword>
<dbReference type="InterPro" id="IPR050267">
    <property type="entry name" value="Anti-sigma-factor_SerPK"/>
</dbReference>
<keyword evidence="4" id="KW-1185">Reference proteome</keyword>